<dbReference type="SUPFAM" id="SSF52540">
    <property type="entry name" value="P-loop containing nucleoside triphosphate hydrolases"/>
    <property type="match status" value="1"/>
</dbReference>
<evidence type="ECO:0000313" key="9">
    <source>
        <dbReference type="EMBL" id="HAR53254.1"/>
    </source>
</evidence>
<evidence type="ECO:0000256" key="7">
    <source>
        <dbReference type="ARBA" id="ARBA00023136"/>
    </source>
</evidence>
<protein>
    <submittedName>
        <fullName evidence="9">Ectoine/hydroxyectoine ABC transporter ATP-binding protein EhuA</fullName>
    </submittedName>
</protein>
<keyword evidence="4" id="KW-1003">Cell membrane</keyword>
<evidence type="ECO:0000256" key="2">
    <source>
        <dbReference type="ARBA" id="ARBA00005417"/>
    </source>
</evidence>
<feature type="domain" description="ABC transporter" evidence="8">
    <location>
        <begin position="10"/>
        <end position="175"/>
    </location>
</feature>
<reference evidence="9 10" key="1">
    <citation type="journal article" date="2018" name="Nat. Biotechnol.">
        <title>A standardized bacterial taxonomy based on genome phylogeny substantially revises the tree of life.</title>
        <authorList>
            <person name="Parks D.H."/>
            <person name="Chuvochina M."/>
            <person name="Waite D.W."/>
            <person name="Rinke C."/>
            <person name="Skarshewski A."/>
            <person name="Chaumeil P.A."/>
            <person name="Hugenholtz P."/>
        </authorList>
    </citation>
    <scope>NUCLEOTIDE SEQUENCE [LARGE SCALE GENOMIC DNA]</scope>
    <source>
        <strain evidence="9">UBA9169</strain>
    </source>
</reference>
<evidence type="ECO:0000256" key="6">
    <source>
        <dbReference type="ARBA" id="ARBA00022840"/>
    </source>
</evidence>
<dbReference type="PANTHER" id="PTHR43166">
    <property type="entry name" value="AMINO ACID IMPORT ATP-BINDING PROTEIN"/>
    <property type="match status" value="1"/>
</dbReference>
<dbReference type="Gene3D" id="3.40.50.300">
    <property type="entry name" value="P-loop containing nucleotide triphosphate hydrolases"/>
    <property type="match status" value="1"/>
</dbReference>
<dbReference type="GO" id="GO:0005886">
    <property type="term" value="C:plasma membrane"/>
    <property type="evidence" value="ECO:0007669"/>
    <property type="project" value="UniProtKB-SubCell"/>
</dbReference>
<evidence type="ECO:0000256" key="4">
    <source>
        <dbReference type="ARBA" id="ARBA00022475"/>
    </source>
</evidence>
<gene>
    <name evidence="9" type="ORF">DCS45_15470</name>
</gene>
<evidence type="ECO:0000256" key="5">
    <source>
        <dbReference type="ARBA" id="ARBA00022741"/>
    </source>
</evidence>
<dbReference type="PROSITE" id="PS00211">
    <property type="entry name" value="ABC_TRANSPORTER_1"/>
    <property type="match status" value="1"/>
</dbReference>
<organism evidence="9 10">
    <name type="scientific">Roseovarius nubinhibens</name>
    <dbReference type="NCBI Taxonomy" id="314263"/>
    <lineage>
        <taxon>Bacteria</taxon>
        <taxon>Pseudomonadati</taxon>
        <taxon>Pseudomonadota</taxon>
        <taxon>Alphaproteobacteria</taxon>
        <taxon>Rhodobacterales</taxon>
        <taxon>Roseobacteraceae</taxon>
        <taxon>Roseovarius</taxon>
    </lineage>
</organism>
<evidence type="ECO:0000256" key="1">
    <source>
        <dbReference type="ARBA" id="ARBA00004202"/>
    </source>
</evidence>
<dbReference type="InterPro" id="IPR027417">
    <property type="entry name" value="P-loop_NTPase"/>
</dbReference>
<comment type="similarity">
    <text evidence="2">Belongs to the ABC transporter superfamily.</text>
</comment>
<dbReference type="EMBL" id="DMVW01000147">
    <property type="protein sequence ID" value="HAR53254.1"/>
    <property type="molecule type" value="Genomic_DNA"/>
</dbReference>
<dbReference type="PROSITE" id="PS50893">
    <property type="entry name" value="ABC_TRANSPORTER_2"/>
    <property type="match status" value="1"/>
</dbReference>
<dbReference type="AlphaFoldDB" id="A0A348WFE2"/>
<evidence type="ECO:0000256" key="3">
    <source>
        <dbReference type="ARBA" id="ARBA00022448"/>
    </source>
</evidence>
<dbReference type="GO" id="GO:0005524">
    <property type="term" value="F:ATP binding"/>
    <property type="evidence" value="ECO:0007669"/>
    <property type="project" value="UniProtKB-KW"/>
</dbReference>
<keyword evidence="6 9" id="KW-0067">ATP-binding</keyword>
<dbReference type="InterPro" id="IPR050086">
    <property type="entry name" value="MetN_ABC_transporter-like"/>
</dbReference>
<keyword evidence="5" id="KW-0547">Nucleotide-binding</keyword>
<dbReference type="GO" id="GO:0016887">
    <property type="term" value="F:ATP hydrolysis activity"/>
    <property type="evidence" value="ECO:0007669"/>
    <property type="project" value="InterPro"/>
</dbReference>
<dbReference type="Proteomes" id="UP000264719">
    <property type="component" value="Unassembled WGS sequence"/>
</dbReference>
<dbReference type="InterPro" id="IPR017871">
    <property type="entry name" value="ABC_transporter-like_CS"/>
</dbReference>
<keyword evidence="3" id="KW-0813">Transport</keyword>
<comment type="subcellular location">
    <subcellularLocation>
        <location evidence="1">Cell membrane</location>
        <topology evidence="1">Peripheral membrane protein</topology>
    </subcellularLocation>
</comment>
<evidence type="ECO:0000259" key="8">
    <source>
        <dbReference type="PROSITE" id="PS50893"/>
    </source>
</evidence>
<dbReference type="Pfam" id="PF00005">
    <property type="entry name" value="ABC_tran"/>
    <property type="match status" value="1"/>
</dbReference>
<dbReference type="PANTHER" id="PTHR43166:SF9">
    <property type="entry name" value="GLUTAMATE_ASPARTATE IMPORT ATP-BINDING PROTEIN GLTL"/>
    <property type="match status" value="1"/>
</dbReference>
<feature type="non-terminal residue" evidence="9">
    <location>
        <position position="175"/>
    </location>
</feature>
<proteinExistence type="inferred from homology"/>
<dbReference type="InterPro" id="IPR003439">
    <property type="entry name" value="ABC_transporter-like_ATP-bd"/>
</dbReference>
<name>A0A348WFE2_9RHOB</name>
<evidence type="ECO:0000313" key="10">
    <source>
        <dbReference type="Proteomes" id="UP000264719"/>
    </source>
</evidence>
<keyword evidence="7" id="KW-0472">Membrane</keyword>
<comment type="caution">
    <text evidence="9">The sequence shown here is derived from an EMBL/GenBank/DDBJ whole genome shotgun (WGS) entry which is preliminary data.</text>
</comment>
<accession>A0A348WFE2</accession>
<sequence>MNAPTQRPSLEVRGLHKHFGTFHALKGVDISVEHSELVFVLGPSGSGKSTMLRCCNRLEEPDAGDIFLEGDPVTGKGVDLNAIRQRIGMVFQSFNLYPHLSARRNVTLALRKVLGQSRDEADARAMAALEQVGLADKSENLPAALSGGQQQRVAIARALALEPQVMLFDEPTSAL</sequence>